<name>A0A5B6YSP7_DAVIN</name>
<evidence type="ECO:0000313" key="1">
    <source>
        <dbReference type="EMBL" id="MPA34884.1"/>
    </source>
</evidence>
<dbReference type="PANTHER" id="PTHR17985:SF8">
    <property type="entry name" value="TRANSPORT AND GOLGI ORGANIZATION PROTEIN 2 HOMOLOG"/>
    <property type="match status" value="1"/>
</dbReference>
<dbReference type="EMBL" id="GHES01004325">
    <property type="protein sequence ID" value="MPA34884.1"/>
    <property type="molecule type" value="Transcribed_RNA"/>
</dbReference>
<accession>A0A5B6YSP7</accession>
<protein>
    <submittedName>
        <fullName evidence="1">Uncharacterized protein</fullName>
    </submittedName>
</protein>
<dbReference type="InterPro" id="IPR008551">
    <property type="entry name" value="TANGO2"/>
</dbReference>
<dbReference type="Pfam" id="PF05742">
    <property type="entry name" value="TANGO2"/>
    <property type="match status" value="1"/>
</dbReference>
<dbReference type="PANTHER" id="PTHR17985">
    <property type="entry name" value="SER/THR-RICH PROTEIN T10 IN DGCR REGION"/>
    <property type="match status" value="1"/>
</dbReference>
<reference evidence="1" key="1">
    <citation type="submission" date="2019-08" db="EMBL/GenBank/DDBJ databases">
        <title>Reference gene set and small RNA set construction with multiple tissues from Davidia involucrata Baill.</title>
        <authorList>
            <person name="Yang H."/>
            <person name="Zhou C."/>
            <person name="Li G."/>
            <person name="Wang J."/>
            <person name="Gao P."/>
            <person name="Wang M."/>
            <person name="Wang R."/>
            <person name="Zhao Y."/>
        </authorList>
    </citation>
    <scope>NUCLEOTIDE SEQUENCE</scope>
    <source>
        <tissue evidence="1">Mixed with DoveR01_LX</tissue>
    </source>
</reference>
<sequence>MLELRTLPEAKSRGDLPVRFLESAKSPKEFAEEVVKEANQYNGFNLILADLSSKAMMVCISNRPKGEPTTVIQEVSPGIHVLTNAKLDTPWHKVTKFEV</sequence>
<organism evidence="1">
    <name type="scientific">Davidia involucrata</name>
    <name type="common">Dove tree</name>
    <dbReference type="NCBI Taxonomy" id="16924"/>
    <lineage>
        <taxon>Eukaryota</taxon>
        <taxon>Viridiplantae</taxon>
        <taxon>Streptophyta</taxon>
        <taxon>Embryophyta</taxon>
        <taxon>Tracheophyta</taxon>
        <taxon>Spermatophyta</taxon>
        <taxon>Magnoliopsida</taxon>
        <taxon>eudicotyledons</taxon>
        <taxon>Gunneridae</taxon>
        <taxon>Pentapetalae</taxon>
        <taxon>asterids</taxon>
        <taxon>Cornales</taxon>
        <taxon>Nyssaceae</taxon>
        <taxon>Davidia</taxon>
    </lineage>
</organism>
<gene>
    <name evidence="1" type="ORF">Din_004325</name>
</gene>
<proteinExistence type="predicted"/>
<dbReference type="AlphaFoldDB" id="A0A5B6YSP7"/>